<name>A0A381T5G5_9ZZZZ</name>
<dbReference type="SUPFAM" id="SSF51735">
    <property type="entry name" value="NAD(P)-binding Rossmann-fold domains"/>
    <property type="match status" value="1"/>
</dbReference>
<dbReference type="InterPro" id="IPR036291">
    <property type="entry name" value="NAD(P)-bd_dom_sf"/>
</dbReference>
<dbReference type="InterPro" id="IPR008030">
    <property type="entry name" value="NmrA-like"/>
</dbReference>
<evidence type="ECO:0000259" key="1">
    <source>
        <dbReference type="Pfam" id="PF05368"/>
    </source>
</evidence>
<proteinExistence type="predicted"/>
<dbReference type="Gene3D" id="3.40.50.720">
    <property type="entry name" value="NAD(P)-binding Rossmann-like Domain"/>
    <property type="match status" value="1"/>
</dbReference>
<accession>A0A381T5G5</accession>
<dbReference type="Gene3D" id="3.90.25.10">
    <property type="entry name" value="UDP-galactose 4-epimerase, domain 1"/>
    <property type="match status" value="1"/>
</dbReference>
<feature type="domain" description="NmrA-like" evidence="1">
    <location>
        <begin position="2"/>
        <end position="276"/>
    </location>
</feature>
<organism evidence="2">
    <name type="scientific">marine metagenome</name>
    <dbReference type="NCBI Taxonomy" id="408172"/>
    <lineage>
        <taxon>unclassified sequences</taxon>
        <taxon>metagenomes</taxon>
        <taxon>ecological metagenomes</taxon>
    </lineage>
</organism>
<dbReference type="PANTHER" id="PTHR43162">
    <property type="match status" value="1"/>
</dbReference>
<dbReference type="InterPro" id="IPR051604">
    <property type="entry name" value="Ergot_Alk_Oxidoreductase"/>
</dbReference>
<dbReference type="CDD" id="cd05269">
    <property type="entry name" value="TMR_SDR_a"/>
    <property type="match status" value="1"/>
</dbReference>
<protein>
    <recommendedName>
        <fullName evidence="1">NmrA-like domain-containing protein</fullName>
    </recommendedName>
</protein>
<evidence type="ECO:0000313" key="2">
    <source>
        <dbReference type="EMBL" id="SVA11426.1"/>
    </source>
</evidence>
<dbReference type="PANTHER" id="PTHR43162:SF1">
    <property type="entry name" value="PRESTALK A DIFFERENTIATION PROTEIN A"/>
    <property type="match status" value="1"/>
</dbReference>
<sequence length="286" mass="31469">MILITGATGKSGSATARALNKLGQNYRALIRNPEKEEELKALGAEVIIGSIEDNQSLVNAMSGVEKVLILLPNSENQLALETQIVDVALQSGTKHIVKVSSIEATPDATSPIPKLHVESENYIKASGLEWTMIKPNFYMQNLLGSAATIKEQDKIFLPMGEGKTGMIDTRDVGKVIAKVLSEDGHTSKNYAITGPEVLSFHDVAEKFSNVLKRNIDYVDMPIAAYKDILSQFLTNQWHLDSVIDLFIGIAEGGIEDKTNTYKELMGEEPKSLEEYIEEHAFIFNSQ</sequence>
<dbReference type="AlphaFoldDB" id="A0A381T5G5"/>
<dbReference type="Pfam" id="PF05368">
    <property type="entry name" value="NmrA"/>
    <property type="match status" value="1"/>
</dbReference>
<dbReference type="EMBL" id="UINC01004055">
    <property type="protein sequence ID" value="SVA11426.1"/>
    <property type="molecule type" value="Genomic_DNA"/>
</dbReference>
<reference evidence="2" key="1">
    <citation type="submission" date="2018-05" db="EMBL/GenBank/DDBJ databases">
        <authorList>
            <person name="Lanie J.A."/>
            <person name="Ng W.-L."/>
            <person name="Kazmierczak K.M."/>
            <person name="Andrzejewski T.M."/>
            <person name="Davidsen T.M."/>
            <person name="Wayne K.J."/>
            <person name="Tettelin H."/>
            <person name="Glass J.I."/>
            <person name="Rusch D."/>
            <person name="Podicherti R."/>
            <person name="Tsui H.-C.T."/>
            <person name="Winkler M.E."/>
        </authorList>
    </citation>
    <scope>NUCLEOTIDE SEQUENCE</scope>
</reference>
<gene>
    <name evidence="2" type="ORF">METZ01_LOCUS64280</name>
</gene>